<dbReference type="Pfam" id="PF00651">
    <property type="entry name" value="BTB"/>
    <property type="match status" value="1"/>
</dbReference>
<dbReference type="SMART" id="SM00225">
    <property type="entry name" value="BTB"/>
    <property type="match status" value="1"/>
</dbReference>
<dbReference type="EMBL" id="QJNU01000208">
    <property type="protein sequence ID" value="RYP04487.1"/>
    <property type="molecule type" value="Genomic_DNA"/>
</dbReference>
<organism evidence="2 3">
    <name type="scientific">Monosporascus ibericus</name>
    <dbReference type="NCBI Taxonomy" id="155417"/>
    <lineage>
        <taxon>Eukaryota</taxon>
        <taxon>Fungi</taxon>
        <taxon>Dikarya</taxon>
        <taxon>Ascomycota</taxon>
        <taxon>Pezizomycotina</taxon>
        <taxon>Sordariomycetes</taxon>
        <taxon>Xylariomycetidae</taxon>
        <taxon>Xylariales</taxon>
        <taxon>Xylariales incertae sedis</taxon>
        <taxon>Monosporascus</taxon>
    </lineage>
</organism>
<reference evidence="2 3" key="1">
    <citation type="submission" date="2018-06" db="EMBL/GenBank/DDBJ databases">
        <title>Complete Genomes of Monosporascus.</title>
        <authorList>
            <person name="Robinson A.J."/>
            <person name="Natvig D.O."/>
        </authorList>
    </citation>
    <scope>NUCLEOTIDE SEQUENCE [LARGE SCALE GENOMIC DNA]</scope>
    <source>
        <strain evidence="2 3">CBS 110550</strain>
    </source>
</reference>
<name>A0A4Q4TG97_9PEZI</name>
<accession>A0A4Q4TG97</accession>
<dbReference type="Gene3D" id="3.30.710.10">
    <property type="entry name" value="Potassium Channel Kv1.1, Chain A"/>
    <property type="match status" value="1"/>
</dbReference>
<proteinExistence type="predicted"/>
<feature type="domain" description="BTB" evidence="1">
    <location>
        <begin position="21"/>
        <end position="82"/>
    </location>
</feature>
<gene>
    <name evidence="2" type="ORF">DL764_004426</name>
</gene>
<dbReference type="InterPro" id="IPR000210">
    <property type="entry name" value="BTB/POZ_dom"/>
</dbReference>
<evidence type="ECO:0000313" key="2">
    <source>
        <dbReference type="EMBL" id="RYP04487.1"/>
    </source>
</evidence>
<dbReference type="STRING" id="155417.A0A4Q4TG97"/>
<evidence type="ECO:0000259" key="1">
    <source>
        <dbReference type="PROSITE" id="PS50097"/>
    </source>
</evidence>
<dbReference type="CDD" id="cd18186">
    <property type="entry name" value="BTB_POZ_ZBTB_KLHL-like"/>
    <property type="match status" value="1"/>
</dbReference>
<protein>
    <recommendedName>
        <fullName evidence="1">BTB domain-containing protein</fullName>
    </recommendedName>
</protein>
<dbReference type="OrthoDB" id="6359816at2759"/>
<dbReference type="PROSITE" id="PS50097">
    <property type="entry name" value="BTB"/>
    <property type="match status" value="1"/>
</dbReference>
<evidence type="ECO:0000313" key="3">
    <source>
        <dbReference type="Proteomes" id="UP000293360"/>
    </source>
</evidence>
<dbReference type="Proteomes" id="UP000293360">
    <property type="component" value="Unassembled WGS sequence"/>
</dbReference>
<dbReference type="SUPFAM" id="SSF54695">
    <property type="entry name" value="POZ domain"/>
    <property type="match status" value="1"/>
</dbReference>
<sequence length="242" mass="26832">MSVNTTNSMFDLALLHSGELSDATIICQDRSFAIHRSILCGRSDWFRAALDGSFEVSKASSVTIEEIPADKVWWLLQFIYGGAELSLKDAPGFNSSIFVAYCEAYELGDYFRLPLLTTGAVTALREHPGPSTSDFEYTTDPFPATLLAPEYTYAFLDGVTRAYANNSPAFRPLQQAFVMHTLCQRHILLADFGFTECLDDEPYFAKDILLELLNEQYGGRGSRLIMPEQVPDTGQGDFGGMS</sequence>
<keyword evidence="3" id="KW-1185">Reference proteome</keyword>
<dbReference type="AlphaFoldDB" id="A0A4Q4TG97"/>
<comment type="caution">
    <text evidence="2">The sequence shown here is derived from an EMBL/GenBank/DDBJ whole genome shotgun (WGS) entry which is preliminary data.</text>
</comment>
<dbReference type="InterPro" id="IPR011333">
    <property type="entry name" value="SKP1/BTB/POZ_sf"/>
</dbReference>
<dbReference type="PANTHER" id="PTHR24413">
    <property type="entry name" value="SPECKLE-TYPE POZ PROTEIN"/>
    <property type="match status" value="1"/>
</dbReference>